<comment type="caution">
    <text evidence="1">The sequence shown here is derived from an EMBL/GenBank/DDBJ whole genome shotgun (WGS) entry which is preliminary data.</text>
</comment>
<dbReference type="Proteomes" id="UP001202328">
    <property type="component" value="Unassembled WGS sequence"/>
</dbReference>
<dbReference type="EMBL" id="JAJJMB010011222">
    <property type="protein sequence ID" value="KAI3903555.1"/>
    <property type="molecule type" value="Genomic_DNA"/>
</dbReference>
<protein>
    <submittedName>
        <fullName evidence="1">Uncharacterized protein</fullName>
    </submittedName>
</protein>
<organism evidence="1 2">
    <name type="scientific">Papaver atlanticum</name>
    <dbReference type="NCBI Taxonomy" id="357466"/>
    <lineage>
        <taxon>Eukaryota</taxon>
        <taxon>Viridiplantae</taxon>
        <taxon>Streptophyta</taxon>
        <taxon>Embryophyta</taxon>
        <taxon>Tracheophyta</taxon>
        <taxon>Spermatophyta</taxon>
        <taxon>Magnoliopsida</taxon>
        <taxon>Ranunculales</taxon>
        <taxon>Papaveraceae</taxon>
        <taxon>Papaveroideae</taxon>
        <taxon>Papaver</taxon>
    </lineage>
</organism>
<accession>A0AAD4XCJ9</accession>
<keyword evidence="2" id="KW-1185">Reference proteome</keyword>
<evidence type="ECO:0000313" key="2">
    <source>
        <dbReference type="Proteomes" id="UP001202328"/>
    </source>
</evidence>
<feature type="non-terminal residue" evidence="1">
    <location>
        <position position="1"/>
    </location>
</feature>
<sequence length="99" mass="11426">WMRMSATTENWNLDCTLFSSQNIDKISLVRCPVLTIHGTSDEVVDMGSNFGNYVKRICGDYHNMHHFCIPIQGTSDEVDDCSHGKQFREFCKEKYEPLC</sequence>
<reference evidence="1" key="1">
    <citation type="submission" date="2022-04" db="EMBL/GenBank/DDBJ databases">
        <title>A functionally conserved STORR gene fusion in Papaver species that diverged 16.8 million years ago.</title>
        <authorList>
            <person name="Catania T."/>
        </authorList>
    </citation>
    <scope>NUCLEOTIDE SEQUENCE</scope>
    <source>
        <strain evidence="1">S-188037</strain>
    </source>
</reference>
<name>A0AAD4XCJ9_9MAGN</name>
<dbReference type="PANTHER" id="PTHR12277:SF81">
    <property type="entry name" value="PROTEIN ABHD13"/>
    <property type="match status" value="1"/>
</dbReference>
<dbReference type="SUPFAM" id="SSF53474">
    <property type="entry name" value="alpha/beta-Hydrolases"/>
    <property type="match status" value="1"/>
</dbReference>
<evidence type="ECO:0000313" key="1">
    <source>
        <dbReference type="EMBL" id="KAI3903555.1"/>
    </source>
</evidence>
<dbReference type="InterPro" id="IPR029058">
    <property type="entry name" value="AB_hydrolase_fold"/>
</dbReference>
<dbReference type="AlphaFoldDB" id="A0AAD4XCJ9"/>
<gene>
    <name evidence="1" type="ORF">MKW98_032209</name>
</gene>
<dbReference type="PANTHER" id="PTHR12277">
    <property type="entry name" value="ALPHA/BETA HYDROLASE DOMAIN-CONTAINING PROTEIN"/>
    <property type="match status" value="1"/>
</dbReference>
<proteinExistence type="predicted"/>